<proteinExistence type="predicted"/>
<accession>A0AAV8U9K1</accession>
<dbReference type="AlphaFoldDB" id="A0AAV8U9K1"/>
<dbReference type="PANTHER" id="PTHR34188">
    <property type="entry name" value="OS01G0299500 PROTEIN"/>
    <property type="match status" value="1"/>
</dbReference>
<protein>
    <submittedName>
        <fullName evidence="1">Uncharacterized protein</fullName>
    </submittedName>
</protein>
<evidence type="ECO:0000313" key="1">
    <source>
        <dbReference type="EMBL" id="KAJ8899149.1"/>
    </source>
</evidence>
<keyword evidence="2" id="KW-1185">Reference proteome</keyword>
<dbReference type="Proteomes" id="UP001159364">
    <property type="component" value="Linkage Group LG08"/>
</dbReference>
<reference evidence="1 2" key="1">
    <citation type="submission" date="2021-09" db="EMBL/GenBank/DDBJ databases">
        <title>Genomic insights and catalytic innovation underlie evolution of tropane alkaloids biosynthesis.</title>
        <authorList>
            <person name="Wang Y.-J."/>
            <person name="Tian T."/>
            <person name="Huang J.-P."/>
            <person name="Huang S.-X."/>
        </authorList>
    </citation>
    <scope>NUCLEOTIDE SEQUENCE [LARGE SCALE GENOMIC DNA]</scope>
    <source>
        <strain evidence="1">KIB-2018</strain>
        <tissue evidence="1">Leaf</tissue>
    </source>
</reference>
<comment type="caution">
    <text evidence="1">The sequence shown here is derived from an EMBL/GenBank/DDBJ whole genome shotgun (WGS) entry which is preliminary data.</text>
</comment>
<gene>
    <name evidence="1" type="ORF">K2173_011146</name>
</gene>
<dbReference type="EMBL" id="JAIWQS010000008">
    <property type="protein sequence ID" value="KAJ8899149.1"/>
    <property type="molecule type" value="Genomic_DNA"/>
</dbReference>
<dbReference type="PANTHER" id="PTHR34188:SF5">
    <property type="entry name" value="OS05G0131900 PROTEIN"/>
    <property type="match status" value="1"/>
</dbReference>
<organism evidence="1 2">
    <name type="scientific">Erythroxylum novogranatense</name>
    <dbReference type="NCBI Taxonomy" id="1862640"/>
    <lineage>
        <taxon>Eukaryota</taxon>
        <taxon>Viridiplantae</taxon>
        <taxon>Streptophyta</taxon>
        <taxon>Embryophyta</taxon>
        <taxon>Tracheophyta</taxon>
        <taxon>Spermatophyta</taxon>
        <taxon>Magnoliopsida</taxon>
        <taxon>eudicotyledons</taxon>
        <taxon>Gunneridae</taxon>
        <taxon>Pentapetalae</taxon>
        <taxon>rosids</taxon>
        <taxon>fabids</taxon>
        <taxon>Malpighiales</taxon>
        <taxon>Erythroxylaceae</taxon>
        <taxon>Erythroxylum</taxon>
    </lineage>
</organism>
<sequence length="90" mass="10015">MCPKPPRPPKGPILDAADQKLVQDIAEFTARRRAWVQQIKAVKKARASKSSWSSSLSAMVVTILFCDYHLSRSSDPLVQVEHLEIRGALS</sequence>
<name>A0AAV8U9K1_9ROSI</name>
<evidence type="ECO:0000313" key="2">
    <source>
        <dbReference type="Proteomes" id="UP001159364"/>
    </source>
</evidence>